<dbReference type="RefSeq" id="WP_109570783.1">
    <property type="nucleotide sequence ID" value="NZ_CP025958.1"/>
</dbReference>
<protein>
    <submittedName>
        <fullName evidence="1">Uncharacterized protein</fullName>
    </submittedName>
</protein>
<dbReference type="AlphaFoldDB" id="A0A2Z3GS77"/>
<evidence type="ECO:0000313" key="2">
    <source>
        <dbReference type="Proteomes" id="UP000245802"/>
    </source>
</evidence>
<dbReference type="KEGG" id="gog:C1280_03625"/>
<keyword evidence="2" id="KW-1185">Reference proteome</keyword>
<evidence type="ECO:0000313" key="1">
    <source>
        <dbReference type="EMBL" id="AWM36188.1"/>
    </source>
</evidence>
<sequence length="153" mass="16789">MTEAEWLVATDPMALLRHLGAEQAGRKYLLYLVAACRHITHLFHAPASVEAVGIAERYADGAADGEEMAGANGIAESPTFGFDFDADFYEQYPTQRTNLPRLVEMGALGESVLTGGEWRVNEPVCKRLAAAAELAYLTTLRPELNRGHLKRVE</sequence>
<gene>
    <name evidence="1" type="ORF">C1280_03625</name>
</gene>
<dbReference type="Proteomes" id="UP000245802">
    <property type="component" value="Chromosome"/>
</dbReference>
<organism evidence="1 2">
    <name type="scientific">Gemmata obscuriglobus</name>
    <dbReference type="NCBI Taxonomy" id="114"/>
    <lineage>
        <taxon>Bacteria</taxon>
        <taxon>Pseudomonadati</taxon>
        <taxon>Planctomycetota</taxon>
        <taxon>Planctomycetia</taxon>
        <taxon>Gemmatales</taxon>
        <taxon>Gemmataceae</taxon>
        <taxon>Gemmata</taxon>
    </lineage>
</organism>
<name>A0A2Z3GS77_9BACT</name>
<dbReference type="EMBL" id="CP025958">
    <property type="protein sequence ID" value="AWM36188.1"/>
    <property type="molecule type" value="Genomic_DNA"/>
</dbReference>
<reference evidence="1 2" key="1">
    <citation type="submission" date="2018-01" db="EMBL/GenBank/DDBJ databases">
        <title>G. obscuriglobus.</title>
        <authorList>
            <person name="Franke J."/>
            <person name="Blomberg W."/>
            <person name="Selmecki A."/>
        </authorList>
    </citation>
    <scope>NUCLEOTIDE SEQUENCE [LARGE SCALE GENOMIC DNA]</scope>
    <source>
        <strain evidence="1 2">DSM 5831</strain>
    </source>
</reference>
<accession>A0A2Z3GS77</accession>
<proteinExistence type="predicted"/>